<dbReference type="SUPFAM" id="SSF52540">
    <property type="entry name" value="P-loop containing nucleoside triphosphate hydrolases"/>
    <property type="match status" value="1"/>
</dbReference>
<evidence type="ECO:0000256" key="1">
    <source>
        <dbReference type="ARBA" id="ARBA00000373"/>
    </source>
</evidence>
<feature type="domain" description="Guanylate kinase-like" evidence="7">
    <location>
        <begin position="3"/>
        <end position="180"/>
    </location>
</feature>
<dbReference type="Pfam" id="PF13238">
    <property type="entry name" value="AAA_18"/>
    <property type="match status" value="1"/>
</dbReference>
<name>A0ABV7AT43_9GAMM</name>
<dbReference type="SMART" id="SM00072">
    <property type="entry name" value="GuKc"/>
    <property type="match status" value="1"/>
</dbReference>
<dbReference type="EC" id="2.7.4.23" evidence="6"/>
<comment type="caution">
    <text evidence="8">The sequence shown here is derived from an EMBL/GenBank/DDBJ whole genome shotgun (WGS) entry which is preliminary data.</text>
</comment>
<dbReference type="PROSITE" id="PS50052">
    <property type="entry name" value="GUANYLATE_KINASE_2"/>
    <property type="match status" value="1"/>
</dbReference>
<dbReference type="InterPro" id="IPR012699">
    <property type="entry name" value="PhnN"/>
</dbReference>
<keyword evidence="5 6" id="KW-0067">ATP-binding</keyword>
<reference evidence="9" key="1">
    <citation type="journal article" date="2019" name="Int. J. Syst. Evol. Microbiol.">
        <title>The Global Catalogue of Microorganisms (GCM) 10K type strain sequencing project: providing services to taxonomists for standard genome sequencing and annotation.</title>
        <authorList>
            <consortium name="The Broad Institute Genomics Platform"/>
            <consortium name="The Broad Institute Genome Sequencing Center for Infectious Disease"/>
            <person name="Wu L."/>
            <person name="Ma J."/>
        </authorList>
    </citation>
    <scope>NUCLEOTIDE SEQUENCE [LARGE SCALE GENOMIC DNA]</scope>
    <source>
        <strain evidence="9">KCTC 62195</strain>
    </source>
</reference>
<feature type="binding site" evidence="6">
    <location>
        <begin position="10"/>
        <end position="17"/>
    </location>
    <ligand>
        <name>ATP</name>
        <dbReference type="ChEBI" id="CHEBI:30616"/>
    </ligand>
</feature>
<evidence type="ECO:0000256" key="4">
    <source>
        <dbReference type="ARBA" id="ARBA00022741"/>
    </source>
</evidence>
<dbReference type="Proteomes" id="UP001595457">
    <property type="component" value="Unassembled WGS sequence"/>
</dbReference>
<proteinExistence type="inferred from homology"/>
<comment type="pathway">
    <text evidence="2 6">Metabolic intermediate biosynthesis; 5-phospho-alpha-D-ribose 1-diphosphate biosynthesis; 5-phospho-alpha-D-ribose 1-diphosphate from D-ribose 5-phosphate (route II): step 3/3.</text>
</comment>
<dbReference type="Gene3D" id="3.40.50.300">
    <property type="entry name" value="P-loop containing nucleotide triphosphate hydrolases"/>
    <property type="match status" value="1"/>
</dbReference>
<evidence type="ECO:0000256" key="2">
    <source>
        <dbReference type="ARBA" id="ARBA00005069"/>
    </source>
</evidence>
<sequence length="187" mass="21040">MSGRLFYLMGPSGSGKDTLLRRCRERLIDEPCLIAPRYITREPDLLGENHLCLSEAEFDQRVRLGTFALYWSANGHRYGIGVEIDQWLAMGLDVLVNGSRGHLQQARARYGERLVPLLLQVKPETLRQRLLARGRESAAQIAARVERARRLAADSPADAQVIDNNQELEQALGQLLSAILHREEVVS</sequence>
<evidence type="ECO:0000313" key="9">
    <source>
        <dbReference type="Proteomes" id="UP001595457"/>
    </source>
</evidence>
<dbReference type="InterPro" id="IPR008145">
    <property type="entry name" value="GK/Ca_channel_bsu"/>
</dbReference>
<keyword evidence="4 6" id="KW-0547">Nucleotide-binding</keyword>
<comment type="catalytic activity">
    <reaction evidence="1 6">
        <text>alpha-D-ribose 1,5-bisphosphate + ATP = 5-phospho-alpha-D-ribose 1-diphosphate + ADP</text>
        <dbReference type="Rhea" id="RHEA:20109"/>
        <dbReference type="ChEBI" id="CHEBI:30616"/>
        <dbReference type="ChEBI" id="CHEBI:58017"/>
        <dbReference type="ChEBI" id="CHEBI:68688"/>
        <dbReference type="ChEBI" id="CHEBI:456216"/>
        <dbReference type="EC" id="2.7.4.23"/>
    </reaction>
</comment>
<keyword evidence="3 6" id="KW-0808">Transferase</keyword>
<dbReference type="NCBIfam" id="NF007485">
    <property type="entry name" value="PRK10078.1"/>
    <property type="match status" value="1"/>
</dbReference>
<keyword evidence="9" id="KW-1185">Reference proteome</keyword>
<comment type="function">
    <text evidence="6">Catalyzes the phosphorylation of ribose 1,5-bisphosphate to 5-phospho-D-ribosyl alpha-1-diphosphate (PRPP).</text>
</comment>
<dbReference type="GO" id="GO:0033863">
    <property type="term" value="F:ribose 1,5-bisphosphate phosphokinase activity"/>
    <property type="evidence" value="ECO:0007669"/>
    <property type="project" value="UniProtKB-EC"/>
</dbReference>
<dbReference type="InterPro" id="IPR008144">
    <property type="entry name" value="Guanylate_kin-like_dom"/>
</dbReference>
<accession>A0ABV7AT43</accession>
<evidence type="ECO:0000256" key="6">
    <source>
        <dbReference type="HAMAP-Rule" id="MF_00836"/>
    </source>
</evidence>
<gene>
    <name evidence="6 8" type="primary">phnN</name>
    <name evidence="8" type="ORF">ACFOJE_09575</name>
</gene>
<dbReference type="InterPro" id="IPR027417">
    <property type="entry name" value="P-loop_NTPase"/>
</dbReference>
<organism evidence="8 9">
    <name type="scientific">Azotobacter bryophylli</name>
    <dbReference type="NCBI Taxonomy" id="1986537"/>
    <lineage>
        <taxon>Bacteria</taxon>
        <taxon>Pseudomonadati</taxon>
        <taxon>Pseudomonadota</taxon>
        <taxon>Gammaproteobacteria</taxon>
        <taxon>Pseudomonadales</taxon>
        <taxon>Pseudomonadaceae</taxon>
        <taxon>Azotobacter</taxon>
    </lineage>
</organism>
<dbReference type="HAMAP" id="MF_00836">
    <property type="entry name" value="PhnN"/>
    <property type="match status" value="1"/>
</dbReference>
<dbReference type="PANTHER" id="PTHR23117">
    <property type="entry name" value="GUANYLATE KINASE-RELATED"/>
    <property type="match status" value="1"/>
</dbReference>
<evidence type="ECO:0000259" key="7">
    <source>
        <dbReference type="PROSITE" id="PS50052"/>
    </source>
</evidence>
<comment type="similarity">
    <text evidence="6">Belongs to the ribose 1,5-bisphosphokinase family.</text>
</comment>
<evidence type="ECO:0000256" key="5">
    <source>
        <dbReference type="ARBA" id="ARBA00022840"/>
    </source>
</evidence>
<dbReference type="EMBL" id="JBHRSJ010000016">
    <property type="protein sequence ID" value="MFC2972455.1"/>
    <property type="molecule type" value="Genomic_DNA"/>
</dbReference>
<dbReference type="PANTHER" id="PTHR23117:SF8">
    <property type="entry name" value="RIBOSE 1,5-BISPHOSPHATE PHOSPHOKINASE PHNN"/>
    <property type="match status" value="1"/>
</dbReference>
<dbReference type="RefSeq" id="WP_377814092.1">
    <property type="nucleotide sequence ID" value="NZ_JBHRSJ010000016.1"/>
</dbReference>
<evidence type="ECO:0000256" key="3">
    <source>
        <dbReference type="ARBA" id="ARBA00022679"/>
    </source>
</evidence>
<protein>
    <recommendedName>
        <fullName evidence="6">Ribose 1,5-bisphosphate phosphokinase PhnN</fullName>
        <ecNumber evidence="6">2.7.4.23</ecNumber>
    </recommendedName>
    <alternativeName>
        <fullName evidence="6">Ribose 1,5-bisphosphokinase</fullName>
    </alternativeName>
</protein>
<dbReference type="NCBIfam" id="TIGR02322">
    <property type="entry name" value="phosphon_PhnN"/>
    <property type="match status" value="1"/>
</dbReference>
<evidence type="ECO:0000313" key="8">
    <source>
        <dbReference type="EMBL" id="MFC2972455.1"/>
    </source>
</evidence>